<dbReference type="EMBL" id="CP040710">
    <property type="protein sequence ID" value="QCX01637.1"/>
    <property type="molecule type" value="Genomic_DNA"/>
</dbReference>
<keyword evidence="2" id="KW-1185">Reference proteome</keyword>
<gene>
    <name evidence="1" type="ORF">FGM00_16525</name>
</gene>
<sequence>MKTTGFKLFLTTILTLFTVFAGIAQEQPIRVGVKIGFPNIIGGHLEYVTPLLGERLAPSLEYSSVKLDGYLEPDQGGIKYWEAGFNYYFGKKPGRGSYVHLGYGNLRGDFIFEDYAFNNANEPGQGTASIDQGSFNIRLGAKAGGLFYFRPEIGYTFSPLSETIAVSVDYPNGQNEVRQEEMPGLLTSGFTINIGIGFAF</sequence>
<evidence type="ECO:0000313" key="1">
    <source>
        <dbReference type="EMBL" id="QCX01637.1"/>
    </source>
</evidence>
<dbReference type="KEGG" id="asag:FGM00_16525"/>
<proteinExistence type="predicted"/>
<name>A0A5B7SSX9_9FLAO</name>
<evidence type="ECO:0008006" key="3">
    <source>
        <dbReference type="Google" id="ProtNLM"/>
    </source>
</evidence>
<dbReference type="Proteomes" id="UP000310017">
    <property type="component" value="Chromosome"/>
</dbReference>
<dbReference type="OrthoDB" id="1440186at2"/>
<reference evidence="1 2" key="1">
    <citation type="submission" date="2019-05" db="EMBL/GenBank/DDBJ databases">
        <title>Genome sequencing of F202Z8.</title>
        <authorList>
            <person name="Kwon Y.M."/>
        </authorList>
    </citation>
    <scope>NUCLEOTIDE SEQUENCE [LARGE SCALE GENOMIC DNA]</scope>
    <source>
        <strain evidence="1 2">F202Z8</strain>
    </source>
</reference>
<accession>A0A5B7SSX9</accession>
<protein>
    <recommendedName>
        <fullName evidence="3">DUF3575 domain-containing protein</fullName>
    </recommendedName>
</protein>
<dbReference type="RefSeq" id="WP_138853974.1">
    <property type="nucleotide sequence ID" value="NZ_CP040710.1"/>
</dbReference>
<organism evidence="1 2">
    <name type="scientific">Aggregatimonas sangjinii</name>
    <dbReference type="NCBI Taxonomy" id="2583587"/>
    <lineage>
        <taxon>Bacteria</taxon>
        <taxon>Pseudomonadati</taxon>
        <taxon>Bacteroidota</taxon>
        <taxon>Flavobacteriia</taxon>
        <taxon>Flavobacteriales</taxon>
        <taxon>Flavobacteriaceae</taxon>
        <taxon>Aggregatimonas</taxon>
    </lineage>
</organism>
<evidence type="ECO:0000313" key="2">
    <source>
        <dbReference type="Proteomes" id="UP000310017"/>
    </source>
</evidence>
<dbReference type="AlphaFoldDB" id="A0A5B7SSX9"/>